<dbReference type="PRINTS" id="PR01434">
    <property type="entry name" value="NADHDHGNASE5"/>
</dbReference>
<feature type="transmembrane region" description="Helical" evidence="5">
    <location>
        <begin position="112"/>
        <end position="129"/>
    </location>
</feature>
<keyword evidence="5" id="KW-0874">Quinone</keyword>
<evidence type="ECO:0000313" key="9">
    <source>
        <dbReference type="Proteomes" id="UP000318801"/>
    </source>
</evidence>
<dbReference type="AlphaFoldDB" id="A0A506UJM4"/>
<keyword evidence="5" id="KW-0813">Transport</keyword>
<dbReference type="GO" id="GO:0048038">
    <property type="term" value="F:quinone binding"/>
    <property type="evidence" value="ECO:0007669"/>
    <property type="project" value="UniProtKB-KW"/>
</dbReference>
<feature type="transmembrane region" description="Helical" evidence="5">
    <location>
        <begin position="279"/>
        <end position="298"/>
    </location>
</feature>
<keyword evidence="5" id="KW-1278">Translocase</keyword>
<evidence type="ECO:0000256" key="4">
    <source>
        <dbReference type="ARBA" id="ARBA00023136"/>
    </source>
</evidence>
<evidence type="ECO:0000259" key="7">
    <source>
        <dbReference type="Pfam" id="PF00361"/>
    </source>
</evidence>
<feature type="transmembrane region" description="Helical" evidence="5">
    <location>
        <begin position="376"/>
        <end position="398"/>
    </location>
</feature>
<comment type="subcellular location">
    <subcellularLocation>
        <location evidence="5">Cell membrane</location>
        <topology evidence="5">Multi-pass membrane protein</topology>
    </subcellularLocation>
    <subcellularLocation>
        <location evidence="1">Endomembrane system</location>
        <topology evidence="1">Multi-pass membrane protein</topology>
    </subcellularLocation>
    <subcellularLocation>
        <location evidence="6">Membrane</location>
        <topology evidence="6">Multi-pass membrane protein</topology>
    </subcellularLocation>
</comment>
<comment type="similarity">
    <text evidence="5">Belongs to the complex I subunit 2 family.</text>
</comment>
<dbReference type="NCBIfam" id="NF004440">
    <property type="entry name" value="PRK05777.1-3"/>
    <property type="match status" value="1"/>
</dbReference>
<dbReference type="RefSeq" id="WP_141147458.1">
    <property type="nucleotide sequence ID" value="NZ_VHLG01000001.1"/>
</dbReference>
<protein>
    <recommendedName>
        <fullName evidence="5">NADH-quinone oxidoreductase subunit N</fullName>
        <ecNumber evidence="5">7.1.1.-</ecNumber>
    </recommendedName>
    <alternativeName>
        <fullName evidence="5">NADH dehydrogenase I subunit N</fullName>
    </alternativeName>
    <alternativeName>
        <fullName evidence="5">NDH-1 subunit N</fullName>
    </alternativeName>
</protein>
<keyword evidence="2 5" id="KW-0812">Transmembrane</keyword>
<dbReference type="EMBL" id="VHLG01000001">
    <property type="protein sequence ID" value="TPW33519.1"/>
    <property type="molecule type" value="Genomic_DNA"/>
</dbReference>
<dbReference type="Pfam" id="PF00361">
    <property type="entry name" value="Proton_antipo_M"/>
    <property type="match status" value="1"/>
</dbReference>
<dbReference type="GO" id="GO:0050136">
    <property type="term" value="F:NADH dehydrogenase (quinone) (non-electrogenic) activity"/>
    <property type="evidence" value="ECO:0007669"/>
    <property type="project" value="UniProtKB-UniRule"/>
</dbReference>
<comment type="subunit">
    <text evidence="5">NDH-1 is composed of 14 different subunits. Subunits NuoA, H, J, K, L, M, N constitute the membrane sector of the complex.</text>
</comment>
<accession>A0A506UJM4</accession>
<keyword evidence="5" id="KW-1003">Cell membrane</keyword>
<dbReference type="GO" id="GO:0042773">
    <property type="term" value="P:ATP synthesis coupled electron transport"/>
    <property type="evidence" value="ECO:0007669"/>
    <property type="project" value="InterPro"/>
</dbReference>
<feature type="transmembrane region" description="Helical" evidence="5">
    <location>
        <begin position="209"/>
        <end position="234"/>
    </location>
</feature>
<dbReference type="OrthoDB" id="9811718at2"/>
<feature type="transmembrane region" description="Helical" evidence="5">
    <location>
        <begin position="452"/>
        <end position="470"/>
    </location>
</feature>
<dbReference type="EC" id="7.1.1.-" evidence="5"/>
<reference evidence="8 9" key="1">
    <citation type="submission" date="2019-06" db="EMBL/GenBank/DDBJ databases">
        <authorList>
            <person name="Li M."/>
        </authorList>
    </citation>
    <scope>NUCLEOTIDE SEQUENCE [LARGE SCALE GENOMIC DNA]</scope>
    <source>
        <strain evidence="8 9">BGMRC2036</strain>
    </source>
</reference>
<evidence type="ECO:0000256" key="2">
    <source>
        <dbReference type="ARBA" id="ARBA00022692"/>
    </source>
</evidence>
<evidence type="ECO:0000256" key="6">
    <source>
        <dbReference type="RuleBase" id="RU000320"/>
    </source>
</evidence>
<keyword evidence="5" id="KW-0830">Ubiquinone</keyword>
<feature type="transmembrane region" description="Helical" evidence="5">
    <location>
        <begin position="166"/>
        <end position="189"/>
    </location>
</feature>
<keyword evidence="5" id="KW-0520">NAD</keyword>
<dbReference type="InterPro" id="IPR010096">
    <property type="entry name" value="NADH-Q_OxRdtase_suN/2"/>
</dbReference>
<feature type="transmembrane region" description="Helical" evidence="5">
    <location>
        <begin position="78"/>
        <end position="100"/>
    </location>
</feature>
<name>A0A506UJM4_9HYPH</name>
<dbReference type="HAMAP" id="MF_00445">
    <property type="entry name" value="NDH1_NuoN_1"/>
    <property type="match status" value="1"/>
</dbReference>
<feature type="transmembrane region" description="Helical" evidence="5">
    <location>
        <begin position="334"/>
        <end position="355"/>
    </location>
</feature>
<organism evidence="8 9">
    <name type="scientific">Martelella alba</name>
    <dbReference type="NCBI Taxonomy" id="2590451"/>
    <lineage>
        <taxon>Bacteria</taxon>
        <taxon>Pseudomonadati</taxon>
        <taxon>Pseudomonadota</taxon>
        <taxon>Alphaproteobacteria</taxon>
        <taxon>Hyphomicrobiales</taxon>
        <taxon>Aurantimonadaceae</taxon>
        <taxon>Martelella</taxon>
    </lineage>
</organism>
<feature type="transmembrane region" description="Helical" evidence="5">
    <location>
        <begin position="410"/>
        <end position="431"/>
    </location>
</feature>
<comment type="function">
    <text evidence="5">NDH-1 shuttles electrons from NADH, via FMN and iron-sulfur (Fe-S) centers, to quinones in the respiratory chain. The immediate electron acceptor for the enzyme in this species is believed to be ubiquinone. Couples the redox reaction to proton translocation (for every two electrons transferred, four hydrogen ions are translocated across the cytoplasmic membrane), and thus conserves the redox energy in a proton gradient.</text>
</comment>
<dbReference type="PANTHER" id="PTHR22773">
    <property type="entry name" value="NADH DEHYDROGENASE"/>
    <property type="match status" value="1"/>
</dbReference>
<keyword evidence="9" id="KW-1185">Reference proteome</keyword>
<gene>
    <name evidence="5 8" type="primary">nuoN</name>
    <name evidence="8" type="ORF">FJU08_02890</name>
</gene>
<keyword evidence="8" id="KW-0560">Oxidoreductase</keyword>
<feature type="transmembrane region" description="Helical" evidence="5">
    <location>
        <begin position="135"/>
        <end position="154"/>
    </location>
</feature>
<comment type="caution">
    <text evidence="8">The sequence shown here is derived from an EMBL/GenBank/DDBJ whole genome shotgun (WGS) entry which is preliminary data.</text>
</comment>
<comment type="catalytic activity">
    <reaction evidence="5">
        <text>a quinone + NADH + 5 H(+)(in) = a quinol + NAD(+) + 4 H(+)(out)</text>
        <dbReference type="Rhea" id="RHEA:57888"/>
        <dbReference type="ChEBI" id="CHEBI:15378"/>
        <dbReference type="ChEBI" id="CHEBI:24646"/>
        <dbReference type="ChEBI" id="CHEBI:57540"/>
        <dbReference type="ChEBI" id="CHEBI:57945"/>
        <dbReference type="ChEBI" id="CHEBI:132124"/>
    </reaction>
</comment>
<dbReference type="NCBIfam" id="TIGR01770">
    <property type="entry name" value="NDH_I_N"/>
    <property type="match status" value="1"/>
</dbReference>
<dbReference type="GO" id="GO:0008137">
    <property type="term" value="F:NADH dehydrogenase (ubiquinone) activity"/>
    <property type="evidence" value="ECO:0007669"/>
    <property type="project" value="InterPro"/>
</dbReference>
<dbReference type="Proteomes" id="UP000318801">
    <property type="component" value="Unassembled WGS sequence"/>
</dbReference>
<sequence>MTSELLIQSLKLIMPELILAIGAMVLLMIGVFAGRKSGPTINALSVALIIVAAGWVIGQTKVMLGDGPVEAFSGSLSFSAFTSFMKVLALIATALALVMSVGHEEPDYQDRFEYPVLMLLSSVGMMLLISANDLLAFYMGLELMSFPLYIIAAINRDSLRSTEAGLKYFVLGSLASGMLLYGMSLIYGFTGNIGFSGIASQLDNGAMNLGFIFGMVFVLAGISFKISAVPFHMWTPDVYEGAPTPVTAFFASAPKVAAMAIIIRILMEAFAPAFFEWRQIIIFISLCSMLLGAFAAIGQRNIKRMMAYSSITHMGYALLGLAGGSELGVRSVVLYMAIYIFMTLGTFAIIMAMRLKEGGNVENIDDLAGLASTKPVMAVVLTTLMFSLAGIPPLAGFFAKYFVFLAAMEAQLYVFAIIGILASVVAAFYYLRVVKVMWFDEPTVEFARVAGELRFVYGLSGLFAIGYLVFGGSLDAAASAAAAALF</sequence>
<feature type="domain" description="NADH:quinone oxidoreductase/Mrp antiporter transmembrane" evidence="7">
    <location>
        <begin position="131"/>
        <end position="424"/>
    </location>
</feature>
<evidence type="ECO:0000256" key="1">
    <source>
        <dbReference type="ARBA" id="ARBA00004127"/>
    </source>
</evidence>
<keyword evidence="3 5" id="KW-1133">Transmembrane helix</keyword>
<feature type="transmembrane region" description="Helical" evidence="5">
    <location>
        <begin position="305"/>
        <end position="322"/>
    </location>
</feature>
<feature type="transmembrane region" description="Helical" evidence="5">
    <location>
        <begin position="40"/>
        <end position="58"/>
    </location>
</feature>
<proteinExistence type="inferred from homology"/>
<keyword evidence="4 5" id="KW-0472">Membrane</keyword>
<feature type="transmembrane region" description="Helical" evidence="5">
    <location>
        <begin position="12"/>
        <end position="33"/>
    </location>
</feature>
<dbReference type="InterPro" id="IPR001750">
    <property type="entry name" value="ND/Mrp_TM"/>
</dbReference>
<dbReference type="GO" id="GO:0012505">
    <property type="term" value="C:endomembrane system"/>
    <property type="evidence" value="ECO:0007669"/>
    <property type="project" value="UniProtKB-SubCell"/>
</dbReference>
<evidence type="ECO:0000256" key="5">
    <source>
        <dbReference type="HAMAP-Rule" id="MF_00445"/>
    </source>
</evidence>
<evidence type="ECO:0000256" key="3">
    <source>
        <dbReference type="ARBA" id="ARBA00022989"/>
    </source>
</evidence>
<dbReference type="GO" id="GO:0005886">
    <property type="term" value="C:plasma membrane"/>
    <property type="evidence" value="ECO:0007669"/>
    <property type="project" value="UniProtKB-SubCell"/>
</dbReference>
<evidence type="ECO:0000313" key="8">
    <source>
        <dbReference type="EMBL" id="TPW33519.1"/>
    </source>
</evidence>
<feature type="transmembrane region" description="Helical" evidence="5">
    <location>
        <begin position="246"/>
        <end position="267"/>
    </location>
</feature>